<keyword evidence="4" id="KW-1185">Reference proteome</keyword>
<keyword evidence="2" id="KW-0812">Transmembrane</keyword>
<name>A0ABP3PBH3_9PROT</name>
<feature type="compositionally biased region" description="Polar residues" evidence="1">
    <location>
        <begin position="151"/>
        <end position="160"/>
    </location>
</feature>
<proteinExistence type="predicted"/>
<organism evidence="3 4">
    <name type="scientific">Rhizomicrobium electricum</name>
    <dbReference type="NCBI Taxonomy" id="480070"/>
    <lineage>
        <taxon>Bacteria</taxon>
        <taxon>Pseudomonadati</taxon>
        <taxon>Pseudomonadota</taxon>
        <taxon>Alphaproteobacteria</taxon>
        <taxon>Micropepsales</taxon>
        <taxon>Micropepsaceae</taxon>
        <taxon>Rhizomicrobium</taxon>
    </lineage>
</organism>
<evidence type="ECO:0000313" key="3">
    <source>
        <dbReference type="EMBL" id="GAA0561470.1"/>
    </source>
</evidence>
<sequence>MTETTFAAKVPDKGTEFNTFLYAGIGAEANGTVLSVLSAMARMNLDPWREAATLAGLPGRAAVKRLTTLIAALPGRSSTPDERESTAERLVKLLPQPGHPVPAPQQRSCASLPPYLLGVTKMLSAKAAIYIVMGLIVLVLGTRWLIADKPSPSNTQSTVSEAAARPNVPLNH</sequence>
<dbReference type="Proteomes" id="UP001499951">
    <property type="component" value="Unassembled WGS sequence"/>
</dbReference>
<dbReference type="RefSeq" id="WP_166932100.1">
    <property type="nucleotide sequence ID" value="NZ_BAAADD010000002.1"/>
</dbReference>
<feature type="region of interest" description="Disordered" evidence="1">
    <location>
        <begin position="150"/>
        <end position="172"/>
    </location>
</feature>
<keyword evidence="2" id="KW-0472">Membrane</keyword>
<feature type="transmembrane region" description="Helical" evidence="2">
    <location>
        <begin position="127"/>
        <end position="146"/>
    </location>
</feature>
<comment type="caution">
    <text evidence="3">The sequence shown here is derived from an EMBL/GenBank/DDBJ whole genome shotgun (WGS) entry which is preliminary data.</text>
</comment>
<accession>A0ABP3PBH3</accession>
<evidence type="ECO:0000313" key="4">
    <source>
        <dbReference type="Proteomes" id="UP001499951"/>
    </source>
</evidence>
<evidence type="ECO:0000256" key="2">
    <source>
        <dbReference type="SAM" id="Phobius"/>
    </source>
</evidence>
<gene>
    <name evidence="3" type="ORF">GCM10008942_07370</name>
</gene>
<evidence type="ECO:0000256" key="1">
    <source>
        <dbReference type="SAM" id="MobiDB-lite"/>
    </source>
</evidence>
<dbReference type="EMBL" id="BAAADD010000002">
    <property type="protein sequence ID" value="GAA0561470.1"/>
    <property type="molecule type" value="Genomic_DNA"/>
</dbReference>
<reference evidence="4" key="1">
    <citation type="journal article" date="2019" name="Int. J. Syst. Evol. Microbiol.">
        <title>The Global Catalogue of Microorganisms (GCM) 10K type strain sequencing project: providing services to taxonomists for standard genome sequencing and annotation.</title>
        <authorList>
            <consortium name="The Broad Institute Genomics Platform"/>
            <consortium name="The Broad Institute Genome Sequencing Center for Infectious Disease"/>
            <person name="Wu L."/>
            <person name="Ma J."/>
        </authorList>
    </citation>
    <scope>NUCLEOTIDE SEQUENCE [LARGE SCALE GENOMIC DNA]</scope>
    <source>
        <strain evidence="4">JCM 15089</strain>
    </source>
</reference>
<keyword evidence="2" id="KW-1133">Transmembrane helix</keyword>
<protein>
    <submittedName>
        <fullName evidence="3">Uncharacterized protein</fullName>
    </submittedName>
</protein>